<keyword evidence="2" id="KW-0012">Acyltransferase</keyword>
<organism evidence="2 3">
    <name type="scientific">Virgibacillus sediminis</name>
    <dbReference type="NCBI Taxonomy" id="202260"/>
    <lineage>
        <taxon>Bacteria</taxon>
        <taxon>Bacillati</taxon>
        <taxon>Bacillota</taxon>
        <taxon>Bacilli</taxon>
        <taxon>Bacillales</taxon>
        <taxon>Bacillaceae</taxon>
        <taxon>Virgibacillus</taxon>
    </lineage>
</organism>
<evidence type="ECO:0000313" key="2">
    <source>
        <dbReference type="EMBL" id="MFC2949622.1"/>
    </source>
</evidence>
<dbReference type="CDD" id="cd04301">
    <property type="entry name" value="NAT_SF"/>
    <property type="match status" value="1"/>
</dbReference>
<sequence>MTEYLEPTPWDKRNFLIDTYQLTEYSEAALQQTSETEGHFTLKVSPSADTQNLVKYGFYYVDTLTEPVCSRSRLDTVHQEGIQFSREYDPEKILDIAAEAFSGGRFHRDFNIPDYMADRRYRNWVGDLMEQDQILALHFEDKTAGFFAYEKDKILLLGMHKDFRGRGLAKAFTSACVEEQFRITGYDRLKTSISPSNPASLNVFISLGFRLNGAVDIYHKLNGSLPVGG</sequence>
<dbReference type="RefSeq" id="WP_390307595.1">
    <property type="nucleotide sequence ID" value="NZ_JBHRRZ010000038.1"/>
</dbReference>
<comment type="caution">
    <text evidence="2">The sequence shown here is derived from an EMBL/GenBank/DDBJ whole genome shotgun (WGS) entry which is preliminary data.</text>
</comment>
<accession>A0ABV7A934</accession>
<keyword evidence="3" id="KW-1185">Reference proteome</keyword>
<dbReference type="Proteomes" id="UP001595387">
    <property type="component" value="Unassembled WGS sequence"/>
</dbReference>
<proteinExistence type="predicted"/>
<reference evidence="3" key="1">
    <citation type="journal article" date="2019" name="Int. J. Syst. Evol. Microbiol.">
        <title>The Global Catalogue of Microorganisms (GCM) 10K type strain sequencing project: providing services to taxonomists for standard genome sequencing and annotation.</title>
        <authorList>
            <consortium name="The Broad Institute Genomics Platform"/>
            <consortium name="The Broad Institute Genome Sequencing Center for Infectious Disease"/>
            <person name="Wu L."/>
            <person name="Ma J."/>
        </authorList>
    </citation>
    <scope>NUCLEOTIDE SEQUENCE [LARGE SCALE GENOMIC DNA]</scope>
    <source>
        <strain evidence="3">KCTC 13193</strain>
    </source>
</reference>
<dbReference type="EC" id="2.3.-.-" evidence="2"/>
<protein>
    <submittedName>
        <fullName evidence="2">GNAT family N-acetyltransferase</fullName>
        <ecNumber evidence="2">2.3.-.-</ecNumber>
    </submittedName>
</protein>
<dbReference type="Gene3D" id="3.40.630.30">
    <property type="match status" value="1"/>
</dbReference>
<dbReference type="SUPFAM" id="SSF55729">
    <property type="entry name" value="Acyl-CoA N-acyltransferases (Nat)"/>
    <property type="match status" value="1"/>
</dbReference>
<dbReference type="PROSITE" id="PS51186">
    <property type="entry name" value="GNAT"/>
    <property type="match status" value="1"/>
</dbReference>
<name>A0ABV7A934_9BACI</name>
<evidence type="ECO:0000259" key="1">
    <source>
        <dbReference type="PROSITE" id="PS51186"/>
    </source>
</evidence>
<feature type="domain" description="N-acetyltransferase" evidence="1">
    <location>
        <begin position="80"/>
        <end position="228"/>
    </location>
</feature>
<dbReference type="InterPro" id="IPR016181">
    <property type="entry name" value="Acyl_CoA_acyltransferase"/>
</dbReference>
<dbReference type="EMBL" id="JBHRRZ010000038">
    <property type="protein sequence ID" value="MFC2949622.1"/>
    <property type="molecule type" value="Genomic_DNA"/>
</dbReference>
<dbReference type="Pfam" id="PF13302">
    <property type="entry name" value="Acetyltransf_3"/>
    <property type="match status" value="1"/>
</dbReference>
<evidence type="ECO:0000313" key="3">
    <source>
        <dbReference type="Proteomes" id="UP001595387"/>
    </source>
</evidence>
<dbReference type="GO" id="GO:0016746">
    <property type="term" value="F:acyltransferase activity"/>
    <property type="evidence" value="ECO:0007669"/>
    <property type="project" value="UniProtKB-KW"/>
</dbReference>
<keyword evidence="2" id="KW-0808">Transferase</keyword>
<dbReference type="InterPro" id="IPR000182">
    <property type="entry name" value="GNAT_dom"/>
</dbReference>
<gene>
    <name evidence="2" type="ORF">ACFODW_14975</name>
</gene>